<dbReference type="Proteomes" id="UP001208689">
    <property type="component" value="Chromosome"/>
</dbReference>
<reference evidence="2" key="1">
    <citation type="submission" date="2022-09" db="EMBL/GenBank/DDBJ databases">
        <title>Actin cytoskeleton and complex cell architecture in an #Asgard archaeon.</title>
        <authorList>
            <person name="Ponce Toledo R.I."/>
            <person name="Schleper C."/>
            <person name="Rodrigues Oliveira T."/>
            <person name="Wollweber F."/>
            <person name="Xu J."/>
            <person name="Rittmann S."/>
            <person name="Klingl A."/>
            <person name="Pilhofer M."/>
        </authorList>
    </citation>
    <scope>NUCLEOTIDE SEQUENCE</scope>
    <source>
        <strain evidence="2">B-35</strain>
    </source>
</reference>
<feature type="transmembrane region" description="Helical" evidence="1">
    <location>
        <begin position="33"/>
        <end position="49"/>
    </location>
</feature>
<protein>
    <submittedName>
        <fullName evidence="2">Uncharacterized protein</fullName>
    </submittedName>
</protein>
<proteinExistence type="predicted"/>
<keyword evidence="1" id="KW-0812">Transmembrane</keyword>
<accession>A0ABY6HSG4</accession>
<evidence type="ECO:0000256" key="1">
    <source>
        <dbReference type="SAM" id="Phobius"/>
    </source>
</evidence>
<organism evidence="2 3">
    <name type="scientific">Candidatus Lokiarchaeum ossiferum</name>
    <dbReference type="NCBI Taxonomy" id="2951803"/>
    <lineage>
        <taxon>Archaea</taxon>
        <taxon>Promethearchaeati</taxon>
        <taxon>Promethearchaeota</taxon>
        <taxon>Promethearchaeia</taxon>
        <taxon>Promethearchaeales</taxon>
        <taxon>Promethearchaeaceae</taxon>
        <taxon>Candidatus Lokiarchaeum</taxon>
    </lineage>
</organism>
<name>A0ABY6HSG4_9ARCH</name>
<feature type="transmembrane region" description="Helical" evidence="1">
    <location>
        <begin position="6"/>
        <end position="26"/>
    </location>
</feature>
<evidence type="ECO:0000313" key="3">
    <source>
        <dbReference type="Proteomes" id="UP001208689"/>
    </source>
</evidence>
<evidence type="ECO:0000313" key="2">
    <source>
        <dbReference type="EMBL" id="UYP46457.1"/>
    </source>
</evidence>
<keyword evidence="1" id="KW-0472">Membrane</keyword>
<keyword evidence="3" id="KW-1185">Reference proteome</keyword>
<gene>
    <name evidence="2" type="ORF">NEF87_002742</name>
</gene>
<sequence length="52" mass="6523">MDNNFLLIYLEYIEFLILKWLVYFLSDIYSFEIAYIFFYFHCYLSLAFNEPL</sequence>
<keyword evidence="1" id="KW-1133">Transmembrane helix</keyword>
<dbReference type="EMBL" id="CP104013">
    <property type="protein sequence ID" value="UYP46457.1"/>
    <property type="molecule type" value="Genomic_DNA"/>
</dbReference>